<evidence type="ECO:0000313" key="1">
    <source>
        <dbReference type="EMBL" id="KAJ0179912.1"/>
    </source>
</evidence>
<gene>
    <name evidence="1" type="ORF">K1T71_004503</name>
</gene>
<dbReference type="Proteomes" id="UP000824533">
    <property type="component" value="Linkage Group LG07"/>
</dbReference>
<sequence>MKLLVILYVTALVVAAPPPSTTNPENSKNVEILKFYNDNSGLGTYNFGYEQSDGTRQEQLGEINNVDSETGSLRVKGSFTWIGPDGVSYTVTYVANEDGYNPQIEQGPGGAVPAGVLASLAG</sequence>
<reference evidence="1 2" key="1">
    <citation type="journal article" date="2021" name="Front. Genet.">
        <title>Chromosome-Level Genome Assembly Reveals Significant Gene Expansion in the Toll and IMD Signaling Pathways of Dendrolimus kikuchii.</title>
        <authorList>
            <person name="Zhou J."/>
            <person name="Wu P."/>
            <person name="Xiong Z."/>
            <person name="Liu N."/>
            <person name="Zhao N."/>
            <person name="Ji M."/>
            <person name="Qiu Y."/>
            <person name="Yang B."/>
        </authorList>
    </citation>
    <scope>NUCLEOTIDE SEQUENCE [LARGE SCALE GENOMIC DNA]</scope>
    <source>
        <strain evidence="1">Ann1</strain>
    </source>
</reference>
<accession>A0ACC1D7S5</accession>
<organism evidence="1 2">
    <name type="scientific">Dendrolimus kikuchii</name>
    <dbReference type="NCBI Taxonomy" id="765133"/>
    <lineage>
        <taxon>Eukaryota</taxon>
        <taxon>Metazoa</taxon>
        <taxon>Ecdysozoa</taxon>
        <taxon>Arthropoda</taxon>
        <taxon>Hexapoda</taxon>
        <taxon>Insecta</taxon>
        <taxon>Pterygota</taxon>
        <taxon>Neoptera</taxon>
        <taxon>Endopterygota</taxon>
        <taxon>Lepidoptera</taxon>
        <taxon>Glossata</taxon>
        <taxon>Ditrysia</taxon>
        <taxon>Bombycoidea</taxon>
        <taxon>Lasiocampidae</taxon>
        <taxon>Dendrolimus</taxon>
    </lineage>
</organism>
<evidence type="ECO:0000313" key="2">
    <source>
        <dbReference type="Proteomes" id="UP000824533"/>
    </source>
</evidence>
<dbReference type="EMBL" id="CM034393">
    <property type="protein sequence ID" value="KAJ0179912.1"/>
    <property type="molecule type" value="Genomic_DNA"/>
</dbReference>
<keyword evidence="2" id="KW-1185">Reference proteome</keyword>
<proteinExistence type="predicted"/>
<protein>
    <submittedName>
        <fullName evidence="1">Uncharacterized protein</fullName>
    </submittedName>
</protein>
<name>A0ACC1D7S5_9NEOP</name>
<comment type="caution">
    <text evidence="1">The sequence shown here is derived from an EMBL/GenBank/DDBJ whole genome shotgun (WGS) entry which is preliminary data.</text>
</comment>